<reference evidence="2 3" key="1">
    <citation type="submission" date="2021-06" db="EMBL/GenBank/DDBJ databases">
        <authorList>
            <person name="Pan X."/>
        </authorList>
    </citation>
    <scope>NUCLEOTIDE SEQUENCE [LARGE SCALE GENOMIC DNA]</scope>
    <source>
        <strain evidence="2 3">4503</strain>
    </source>
</reference>
<proteinExistence type="predicted"/>
<comment type="caution">
    <text evidence="2">The sequence shown here is derived from an EMBL/GenBank/DDBJ whole genome shotgun (WGS) entry which is preliminary data.</text>
</comment>
<evidence type="ECO:0000259" key="1">
    <source>
        <dbReference type="Pfam" id="PF12802"/>
    </source>
</evidence>
<dbReference type="Pfam" id="PF12802">
    <property type="entry name" value="MarR_2"/>
    <property type="match status" value="1"/>
</dbReference>
<name>A0ABS6CVW0_9ACTN</name>
<feature type="non-terminal residue" evidence="2">
    <location>
        <position position="66"/>
    </location>
</feature>
<dbReference type="RefSeq" id="WP_216347689.1">
    <property type="nucleotide sequence ID" value="NZ_JAHLEM010000934.1"/>
</dbReference>
<gene>
    <name evidence="2" type="ORF">KN815_45670</name>
</gene>
<dbReference type="EMBL" id="JAHLEM010000934">
    <property type="protein sequence ID" value="MBU3871086.1"/>
    <property type="molecule type" value="Genomic_DNA"/>
</dbReference>
<sequence length="66" mass="6990">MAAPLPNTQQAMRRRNLSHVLHAVAAHGPLSRASVAARVGLTRAAVSTLVDELIRDGLLVELGPSR</sequence>
<dbReference type="InterPro" id="IPR000835">
    <property type="entry name" value="HTH_MarR-typ"/>
</dbReference>
<dbReference type="Proteomes" id="UP000720508">
    <property type="component" value="Unassembled WGS sequence"/>
</dbReference>
<feature type="domain" description="HTH marR-type" evidence="1">
    <location>
        <begin position="19"/>
        <end position="60"/>
    </location>
</feature>
<evidence type="ECO:0000313" key="3">
    <source>
        <dbReference type="Proteomes" id="UP000720508"/>
    </source>
</evidence>
<evidence type="ECO:0000313" key="2">
    <source>
        <dbReference type="EMBL" id="MBU3871086.1"/>
    </source>
</evidence>
<protein>
    <submittedName>
        <fullName evidence="2">MarR family transcriptional regulator</fullName>
    </submittedName>
</protein>
<keyword evidence="3" id="KW-1185">Reference proteome</keyword>
<accession>A0ABS6CVW0</accession>
<organism evidence="2 3">
    <name type="scientific">Streptomyces niphimycinicus</name>
    <dbReference type="NCBI Taxonomy" id="2842201"/>
    <lineage>
        <taxon>Bacteria</taxon>
        <taxon>Bacillati</taxon>
        <taxon>Actinomycetota</taxon>
        <taxon>Actinomycetes</taxon>
        <taxon>Kitasatosporales</taxon>
        <taxon>Streptomycetaceae</taxon>
        <taxon>Streptomyces</taxon>
    </lineage>
</organism>